<dbReference type="Pfam" id="PF00825">
    <property type="entry name" value="Ribonuclease_P"/>
    <property type="match status" value="1"/>
</dbReference>
<dbReference type="GO" id="GO:0004526">
    <property type="term" value="F:ribonuclease P activity"/>
    <property type="evidence" value="ECO:0007669"/>
    <property type="project" value="UniProtKB-UniRule"/>
</dbReference>
<proteinExistence type="predicted"/>
<accession>A0A1A6C4T4</accession>
<comment type="caution">
    <text evidence="7">The sequence shown here is derived from an EMBL/GenBank/DDBJ whole genome shotgun (WGS) entry which is preliminary data.</text>
</comment>
<keyword evidence="2" id="KW-0540">Nuclease</keyword>
<evidence type="ECO:0000313" key="8">
    <source>
        <dbReference type="Proteomes" id="UP000029273"/>
    </source>
</evidence>
<dbReference type="InterPro" id="IPR014721">
    <property type="entry name" value="Ribsml_uS5_D2-typ_fold_subgr"/>
</dbReference>
<sequence>MLKWTPNDTGRARLGLAISRKCAKQAVVRQRIKRVIRESFRQRRLAFPAVDIVVMCRPDAARLDKRRLREALERQWQSIG</sequence>
<organism evidence="7 8">
    <name type="scientific">Acidihalobacter prosperus</name>
    <dbReference type="NCBI Taxonomy" id="160660"/>
    <lineage>
        <taxon>Bacteria</taxon>
        <taxon>Pseudomonadati</taxon>
        <taxon>Pseudomonadota</taxon>
        <taxon>Gammaproteobacteria</taxon>
        <taxon>Chromatiales</taxon>
        <taxon>Ectothiorhodospiraceae</taxon>
        <taxon>Acidihalobacter</taxon>
    </lineage>
</organism>
<dbReference type="GO" id="GO:0000049">
    <property type="term" value="F:tRNA binding"/>
    <property type="evidence" value="ECO:0007669"/>
    <property type="project" value="InterPro"/>
</dbReference>
<dbReference type="InterPro" id="IPR000100">
    <property type="entry name" value="RNase_P"/>
</dbReference>
<keyword evidence="3" id="KW-0255">Endonuclease</keyword>
<dbReference type="Gene3D" id="3.30.230.10">
    <property type="match status" value="1"/>
</dbReference>
<evidence type="ECO:0000256" key="3">
    <source>
        <dbReference type="ARBA" id="ARBA00022759"/>
    </source>
</evidence>
<evidence type="ECO:0000256" key="5">
    <source>
        <dbReference type="ARBA" id="ARBA00022884"/>
    </source>
</evidence>
<dbReference type="NCBIfam" id="TIGR00188">
    <property type="entry name" value="rnpA"/>
    <property type="match status" value="1"/>
</dbReference>
<dbReference type="GO" id="GO:0042781">
    <property type="term" value="F:3'-tRNA processing endoribonuclease activity"/>
    <property type="evidence" value="ECO:0007669"/>
    <property type="project" value="TreeGrafter"/>
</dbReference>
<dbReference type="EMBL" id="JQSG02000003">
    <property type="protein sequence ID" value="OBS09572.1"/>
    <property type="molecule type" value="Genomic_DNA"/>
</dbReference>
<name>A0A1A6C4T4_9GAMM</name>
<evidence type="ECO:0000256" key="1">
    <source>
        <dbReference type="ARBA" id="ARBA00022694"/>
    </source>
</evidence>
<dbReference type="GO" id="GO:0030677">
    <property type="term" value="C:ribonuclease P complex"/>
    <property type="evidence" value="ECO:0007669"/>
    <property type="project" value="TreeGrafter"/>
</dbReference>
<keyword evidence="4" id="KW-0378">Hydrolase</keyword>
<evidence type="ECO:0000256" key="6">
    <source>
        <dbReference type="NCBIfam" id="TIGR00188"/>
    </source>
</evidence>
<dbReference type="PANTHER" id="PTHR33992">
    <property type="entry name" value="RIBONUCLEASE P PROTEIN COMPONENT"/>
    <property type="match status" value="1"/>
</dbReference>
<keyword evidence="1" id="KW-0819">tRNA processing</keyword>
<keyword evidence="8" id="KW-1185">Reference proteome</keyword>
<dbReference type="AlphaFoldDB" id="A0A1A6C4T4"/>
<evidence type="ECO:0000256" key="2">
    <source>
        <dbReference type="ARBA" id="ARBA00022722"/>
    </source>
</evidence>
<dbReference type="Proteomes" id="UP000029273">
    <property type="component" value="Unassembled WGS sequence"/>
</dbReference>
<dbReference type="EC" id="3.1.26.5" evidence="6"/>
<dbReference type="InterPro" id="IPR020568">
    <property type="entry name" value="Ribosomal_Su5_D2-typ_SF"/>
</dbReference>
<protein>
    <recommendedName>
        <fullName evidence="6">Ribonuclease P protein component</fullName>
        <ecNumber evidence="6">3.1.26.5</ecNumber>
    </recommendedName>
</protein>
<dbReference type="SUPFAM" id="SSF54211">
    <property type="entry name" value="Ribosomal protein S5 domain 2-like"/>
    <property type="match status" value="1"/>
</dbReference>
<reference evidence="7 8" key="1">
    <citation type="journal article" date="2014" name="Genome Announc.">
        <title>Draft Genome Sequence of the Iron-Oxidizing, Acidophilic, and Halotolerant 'Thiobacillus prosperus' Type Strain DSM 5130.</title>
        <authorList>
            <person name="Ossandon F.J."/>
            <person name="Cardenas J.P."/>
            <person name="Corbett M."/>
            <person name="Quatrini R."/>
            <person name="Holmes D.S."/>
            <person name="Watkin E."/>
        </authorList>
    </citation>
    <scope>NUCLEOTIDE SEQUENCE [LARGE SCALE GENOMIC DNA]</scope>
    <source>
        <strain evidence="7 8">DSM 5130</strain>
    </source>
</reference>
<keyword evidence="5" id="KW-0694">RNA-binding</keyword>
<evidence type="ECO:0000313" key="7">
    <source>
        <dbReference type="EMBL" id="OBS09572.1"/>
    </source>
</evidence>
<evidence type="ECO:0000256" key="4">
    <source>
        <dbReference type="ARBA" id="ARBA00022801"/>
    </source>
</evidence>
<gene>
    <name evidence="7" type="ORF">Thpro_021900</name>
</gene>
<dbReference type="PANTHER" id="PTHR33992:SF1">
    <property type="entry name" value="RIBONUCLEASE P PROTEIN COMPONENT"/>
    <property type="match status" value="1"/>
</dbReference>